<protein>
    <submittedName>
        <fullName evidence="2">Beta-lactamase</fullName>
    </submittedName>
</protein>
<sequence>MPRLSAAGKKALDELEQTAKSGRLPGFTLAVSNLDEQIYVNAAGNKTYGDSSSPQVTPETVFWICSMTKLLASLAALQLLEQGKISLEDPVSKFFPEFESAVVVQNVFTDPDPSYAAATQAVTILHLFNHSSGLYYSFNPSAPPYRLPDPYTHPDYTGEDKYSKFFELVKGKFPGIPLAFEPGSAFAYGFSSDVLGFIVEKVTGQSLDEYSKQHIFGPIGVKNTYTLTAELKDCMIDLCFRNQDGSIEPWNDRAPVTPRYPEQVQAFFGGIGSYSTMPDYLSILRHLLQIEAGRDVPNAVLKRETVKQLFGPTLSPAGSQALNMFIGLLVPRTTSENSNWGLGAALTTTDMEGRRKAGSLMWSGWAGTWWFMDPKAGIALTFGSQIAPPMDPVTAEISDLAEQIVYANLED</sequence>
<evidence type="ECO:0000313" key="3">
    <source>
        <dbReference type="Proteomes" id="UP000307440"/>
    </source>
</evidence>
<dbReference type="Proteomes" id="UP000307440">
    <property type="component" value="Unassembled WGS sequence"/>
</dbReference>
<dbReference type="InterPro" id="IPR050789">
    <property type="entry name" value="Diverse_Enzym_Activities"/>
</dbReference>
<reference evidence="2 3" key="1">
    <citation type="journal article" date="2019" name="Nat. Ecol. Evol.">
        <title>Megaphylogeny resolves global patterns of mushroom evolution.</title>
        <authorList>
            <person name="Varga T."/>
            <person name="Krizsan K."/>
            <person name="Foldi C."/>
            <person name="Dima B."/>
            <person name="Sanchez-Garcia M."/>
            <person name="Sanchez-Ramirez S."/>
            <person name="Szollosi G.J."/>
            <person name="Szarkandi J.G."/>
            <person name="Papp V."/>
            <person name="Albert L."/>
            <person name="Andreopoulos W."/>
            <person name="Angelini C."/>
            <person name="Antonin V."/>
            <person name="Barry K.W."/>
            <person name="Bougher N.L."/>
            <person name="Buchanan P."/>
            <person name="Buyck B."/>
            <person name="Bense V."/>
            <person name="Catcheside P."/>
            <person name="Chovatia M."/>
            <person name="Cooper J."/>
            <person name="Damon W."/>
            <person name="Desjardin D."/>
            <person name="Finy P."/>
            <person name="Geml J."/>
            <person name="Haridas S."/>
            <person name="Hughes K."/>
            <person name="Justo A."/>
            <person name="Karasinski D."/>
            <person name="Kautmanova I."/>
            <person name="Kiss B."/>
            <person name="Kocsube S."/>
            <person name="Kotiranta H."/>
            <person name="LaButti K.M."/>
            <person name="Lechner B.E."/>
            <person name="Liimatainen K."/>
            <person name="Lipzen A."/>
            <person name="Lukacs Z."/>
            <person name="Mihaltcheva S."/>
            <person name="Morgado L.N."/>
            <person name="Niskanen T."/>
            <person name="Noordeloos M.E."/>
            <person name="Ohm R.A."/>
            <person name="Ortiz-Santana B."/>
            <person name="Ovrebo C."/>
            <person name="Racz N."/>
            <person name="Riley R."/>
            <person name="Savchenko A."/>
            <person name="Shiryaev A."/>
            <person name="Soop K."/>
            <person name="Spirin V."/>
            <person name="Szebenyi C."/>
            <person name="Tomsovsky M."/>
            <person name="Tulloss R.E."/>
            <person name="Uehling J."/>
            <person name="Grigoriev I.V."/>
            <person name="Vagvolgyi C."/>
            <person name="Papp T."/>
            <person name="Martin F.M."/>
            <person name="Miettinen O."/>
            <person name="Hibbett D.S."/>
            <person name="Nagy L.G."/>
        </authorList>
    </citation>
    <scope>NUCLEOTIDE SEQUENCE [LARGE SCALE GENOMIC DNA]</scope>
    <source>
        <strain evidence="2 3">CBS 121175</strain>
    </source>
</reference>
<accession>A0A5C3KRT3</accession>
<dbReference type="PANTHER" id="PTHR43283:SF3">
    <property type="entry name" value="BETA-LACTAMASE FAMILY PROTEIN (AFU_ORTHOLOGUE AFUA_5G07500)"/>
    <property type="match status" value="1"/>
</dbReference>
<dbReference type="InterPro" id="IPR001466">
    <property type="entry name" value="Beta-lactam-related"/>
</dbReference>
<name>A0A5C3KRT3_COPMA</name>
<evidence type="ECO:0000313" key="2">
    <source>
        <dbReference type="EMBL" id="TFK22957.1"/>
    </source>
</evidence>
<organism evidence="2 3">
    <name type="scientific">Coprinopsis marcescibilis</name>
    <name type="common">Agaric fungus</name>
    <name type="synonym">Psathyrella marcescibilis</name>
    <dbReference type="NCBI Taxonomy" id="230819"/>
    <lineage>
        <taxon>Eukaryota</taxon>
        <taxon>Fungi</taxon>
        <taxon>Dikarya</taxon>
        <taxon>Basidiomycota</taxon>
        <taxon>Agaricomycotina</taxon>
        <taxon>Agaricomycetes</taxon>
        <taxon>Agaricomycetidae</taxon>
        <taxon>Agaricales</taxon>
        <taxon>Agaricineae</taxon>
        <taxon>Psathyrellaceae</taxon>
        <taxon>Coprinopsis</taxon>
    </lineage>
</organism>
<dbReference type="AlphaFoldDB" id="A0A5C3KRT3"/>
<dbReference type="Pfam" id="PF00144">
    <property type="entry name" value="Beta-lactamase"/>
    <property type="match status" value="1"/>
</dbReference>
<dbReference type="STRING" id="230819.A0A5C3KRT3"/>
<dbReference type="PANTHER" id="PTHR43283">
    <property type="entry name" value="BETA-LACTAMASE-RELATED"/>
    <property type="match status" value="1"/>
</dbReference>
<evidence type="ECO:0000259" key="1">
    <source>
        <dbReference type="Pfam" id="PF00144"/>
    </source>
</evidence>
<proteinExistence type="predicted"/>
<keyword evidence="3" id="KW-1185">Reference proteome</keyword>
<dbReference type="EMBL" id="ML210228">
    <property type="protein sequence ID" value="TFK22957.1"/>
    <property type="molecule type" value="Genomic_DNA"/>
</dbReference>
<dbReference type="SUPFAM" id="SSF56601">
    <property type="entry name" value="beta-lactamase/transpeptidase-like"/>
    <property type="match status" value="1"/>
</dbReference>
<dbReference type="Gene3D" id="3.40.710.10">
    <property type="entry name" value="DD-peptidase/beta-lactamase superfamily"/>
    <property type="match status" value="1"/>
</dbReference>
<gene>
    <name evidence="2" type="ORF">FA15DRAFT_494190</name>
</gene>
<dbReference type="OrthoDB" id="428260at2759"/>
<feature type="domain" description="Beta-lactamase-related" evidence="1">
    <location>
        <begin position="16"/>
        <end position="392"/>
    </location>
</feature>
<dbReference type="InterPro" id="IPR012338">
    <property type="entry name" value="Beta-lactam/transpept-like"/>
</dbReference>